<dbReference type="GO" id="GO:0008483">
    <property type="term" value="F:transaminase activity"/>
    <property type="evidence" value="ECO:0007669"/>
    <property type="project" value="InterPro"/>
</dbReference>
<protein>
    <recommendedName>
        <fullName evidence="4">glutamate-1-semialdehyde 2,1-aminomutase</fullName>
        <ecNumber evidence="4">5.4.3.8</ecNumber>
    </recommendedName>
</protein>
<dbReference type="InterPro" id="IPR005814">
    <property type="entry name" value="Aminotrans_3"/>
</dbReference>
<dbReference type="SUPFAM" id="SSF53383">
    <property type="entry name" value="PLP-dependent transferases"/>
    <property type="match status" value="1"/>
</dbReference>
<dbReference type="NCBIfam" id="NF000818">
    <property type="entry name" value="PRK00062.1"/>
    <property type="match status" value="1"/>
</dbReference>
<dbReference type="InterPro" id="IPR049704">
    <property type="entry name" value="Aminotrans_3_PPA_site"/>
</dbReference>
<dbReference type="PROSITE" id="PS00600">
    <property type="entry name" value="AA_TRANSFER_CLASS_3"/>
    <property type="match status" value="1"/>
</dbReference>
<dbReference type="GO" id="GO:0042286">
    <property type="term" value="F:glutamate-1-semialdehyde 2,1-aminomutase activity"/>
    <property type="evidence" value="ECO:0007669"/>
    <property type="project" value="UniProtKB-EC"/>
</dbReference>
<evidence type="ECO:0000256" key="7">
    <source>
        <dbReference type="ARBA" id="ARBA00023244"/>
    </source>
</evidence>
<proteinExistence type="inferred from homology"/>
<dbReference type="Gene3D" id="3.40.640.10">
    <property type="entry name" value="Type I PLP-dependent aspartate aminotransferase-like (Major domain)"/>
    <property type="match status" value="1"/>
</dbReference>
<sequence length="425" mass="44099">MSRNEELFTRAQVVIPGGVNSPVRSFRSVGGTPFFVQSANGSTITDADGRTYIDYVQSWGASILGHAHPDVVEAIREAALAGTSYGAPTEREALLAEAIVERVASIEKVRMVSSGTEAVMTAVRLARGVTGRSKVIKFAGCYHGHFDAMLVAAGSGLATLGIPGSAGVTAGSVVDTIVVPYNDLVALDRALDEHGKDLAAILVEPIAANMGLVPPAHGFLEGLRAACDRVGALLIFDEVITGFRVSRGGAQERFGITPDISVFGKVVGGGLPLAVVGAPAAIMDHLAPLGDVYQAGTLSGNPLATAAGLAVLSHLDDAAYVRLEANATLLAEGLETAFEAAGLSARITQVGTLVGMFFSDSSVNNYAEAQSADHEIYARLFHALLDRGVWFAPSGYETLFPSLAHSATDLVKTDEIAIEAALSLV</sequence>
<comment type="cofactor">
    <cofactor evidence="1">
        <name>pyridoxal 5'-phosphate</name>
        <dbReference type="ChEBI" id="CHEBI:597326"/>
    </cofactor>
</comment>
<evidence type="ECO:0000313" key="8">
    <source>
        <dbReference type="EMBL" id="CAB4646637.1"/>
    </source>
</evidence>
<organism evidence="8">
    <name type="scientific">freshwater metagenome</name>
    <dbReference type="NCBI Taxonomy" id="449393"/>
    <lineage>
        <taxon>unclassified sequences</taxon>
        <taxon>metagenomes</taxon>
        <taxon>ecological metagenomes</taxon>
    </lineage>
</organism>
<keyword evidence="6" id="KW-0413">Isomerase</keyword>
<dbReference type="GO" id="GO:0006782">
    <property type="term" value="P:protoporphyrinogen IX biosynthetic process"/>
    <property type="evidence" value="ECO:0007669"/>
    <property type="project" value="UniProtKB-UniPathway"/>
</dbReference>
<evidence type="ECO:0000256" key="5">
    <source>
        <dbReference type="ARBA" id="ARBA00022898"/>
    </source>
</evidence>
<dbReference type="PANTHER" id="PTHR43713">
    <property type="entry name" value="GLUTAMATE-1-SEMIALDEHYDE 2,1-AMINOMUTASE"/>
    <property type="match status" value="1"/>
</dbReference>
<dbReference type="EC" id="5.4.3.8" evidence="4"/>
<evidence type="ECO:0000256" key="3">
    <source>
        <dbReference type="ARBA" id="ARBA00008981"/>
    </source>
</evidence>
<dbReference type="Pfam" id="PF00202">
    <property type="entry name" value="Aminotran_3"/>
    <property type="match status" value="1"/>
</dbReference>
<dbReference type="EMBL" id="CAEZWM010000008">
    <property type="protein sequence ID" value="CAB4646637.1"/>
    <property type="molecule type" value="Genomic_DNA"/>
</dbReference>
<dbReference type="InterPro" id="IPR015424">
    <property type="entry name" value="PyrdxlP-dep_Trfase"/>
</dbReference>
<name>A0A6J6KA24_9ZZZZ</name>
<gene>
    <name evidence="8" type="ORF">UFOPK2242_00162</name>
</gene>
<dbReference type="InterPro" id="IPR015422">
    <property type="entry name" value="PyrdxlP-dep_Trfase_small"/>
</dbReference>
<evidence type="ECO:0000256" key="4">
    <source>
        <dbReference type="ARBA" id="ARBA00012143"/>
    </source>
</evidence>
<dbReference type="PANTHER" id="PTHR43713:SF3">
    <property type="entry name" value="GLUTAMATE-1-SEMIALDEHYDE 2,1-AMINOMUTASE 1, CHLOROPLASTIC-RELATED"/>
    <property type="match status" value="1"/>
</dbReference>
<reference evidence="8" key="1">
    <citation type="submission" date="2020-05" db="EMBL/GenBank/DDBJ databases">
        <authorList>
            <person name="Chiriac C."/>
            <person name="Salcher M."/>
            <person name="Ghai R."/>
            <person name="Kavagutti S V."/>
        </authorList>
    </citation>
    <scope>NUCLEOTIDE SEQUENCE</scope>
</reference>
<dbReference type="NCBIfam" id="TIGR00713">
    <property type="entry name" value="hemL"/>
    <property type="match status" value="1"/>
</dbReference>
<dbReference type="HAMAP" id="MF_00375">
    <property type="entry name" value="HemL_aminotrans_3"/>
    <property type="match status" value="1"/>
</dbReference>
<dbReference type="FunFam" id="3.40.640.10:FF:000021">
    <property type="entry name" value="Glutamate-1-semialdehyde 2,1-aminomutase"/>
    <property type="match status" value="1"/>
</dbReference>
<comment type="pathway">
    <text evidence="2">Porphyrin-containing compound metabolism; protoporphyrin-IX biosynthesis; 5-aminolevulinate from L-glutamyl-tRNA(Glu): step 2/2.</text>
</comment>
<dbReference type="CDD" id="cd00610">
    <property type="entry name" value="OAT_like"/>
    <property type="match status" value="1"/>
</dbReference>
<evidence type="ECO:0000256" key="1">
    <source>
        <dbReference type="ARBA" id="ARBA00001933"/>
    </source>
</evidence>
<dbReference type="UniPathway" id="UPA00251">
    <property type="reaction ID" value="UER00317"/>
</dbReference>
<evidence type="ECO:0000256" key="6">
    <source>
        <dbReference type="ARBA" id="ARBA00023235"/>
    </source>
</evidence>
<dbReference type="InterPro" id="IPR004639">
    <property type="entry name" value="4pyrrol_synth_GluAld_NH2Trfase"/>
</dbReference>
<accession>A0A6J6KA24</accession>
<dbReference type="GO" id="GO:0030170">
    <property type="term" value="F:pyridoxal phosphate binding"/>
    <property type="evidence" value="ECO:0007669"/>
    <property type="project" value="InterPro"/>
</dbReference>
<dbReference type="Gene3D" id="3.90.1150.10">
    <property type="entry name" value="Aspartate Aminotransferase, domain 1"/>
    <property type="match status" value="1"/>
</dbReference>
<dbReference type="AlphaFoldDB" id="A0A6J6KA24"/>
<dbReference type="InterPro" id="IPR015421">
    <property type="entry name" value="PyrdxlP-dep_Trfase_major"/>
</dbReference>
<keyword evidence="5" id="KW-0663">Pyridoxal phosphate</keyword>
<comment type="similarity">
    <text evidence="3">Belongs to the class-III pyridoxal-phosphate-dependent aminotransferase family. HemL subfamily.</text>
</comment>
<evidence type="ECO:0000256" key="2">
    <source>
        <dbReference type="ARBA" id="ARBA00004819"/>
    </source>
</evidence>
<keyword evidence="7" id="KW-0627">Porphyrin biosynthesis</keyword>